<evidence type="ECO:0000313" key="4">
    <source>
        <dbReference type="Proteomes" id="UP000887116"/>
    </source>
</evidence>
<protein>
    <recommendedName>
        <fullName evidence="5">Secreted protein</fullName>
    </recommendedName>
</protein>
<feature type="chain" id="PRO_5036496588" description="Secreted protein" evidence="2">
    <location>
        <begin position="16"/>
        <end position="93"/>
    </location>
</feature>
<evidence type="ECO:0008006" key="5">
    <source>
        <dbReference type="Google" id="ProtNLM"/>
    </source>
</evidence>
<dbReference type="Proteomes" id="UP000887116">
    <property type="component" value="Unassembled WGS sequence"/>
</dbReference>
<name>A0A8X6FJC0_TRICU</name>
<keyword evidence="2" id="KW-0732">Signal</keyword>
<accession>A0A8X6FJC0</accession>
<evidence type="ECO:0000256" key="1">
    <source>
        <dbReference type="SAM" id="MobiDB-lite"/>
    </source>
</evidence>
<feature type="region of interest" description="Disordered" evidence="1">
    <location>
        <begin position="64"/>
        <end position="93"/>
    </location>
</feature>
<evidence type="ECO:0000313" key="3">
    <source>
        <dbReference type="EMBL" id="GFQ81787.1"/>
    </source>
</evidence>
<sequence>MFIVFFFCCCTRFRAWITIKWAGGVVLSENARLKGVRPVQDVPEEAIQVAPGPSGASRLKSVKLTGWTPNRGPPPRHRGRIDDCVPRRKIASN</sequence>
<organism evidence="3 4">
    <name type="scientific">Trichonephila clavata</name>
    <name type="common">Joro spider</name>
    <name type="synonym">Nephila clavata</name>
    <dbReference type="NCBI Taxonomy" id="2740835"/>
    <lineage>
        <taxon>Eukaryota</taxon>
        <taxon>Metazoa</taxon>
        <taxon>Ecdysozoa</taxon>
        <taxon>Arthropoda</taxon>
        <taxon>Chelicerata</taxon>
        <taxon>Arachnida</taxon>
        <taxon>Araneae</taxon>
        <taxon>Araneomorphae</taxon>
        <taxon>Entelegynae</taxon>
        <taxon>Araneoidea</taxon>
        <taxon>Nephilidae</taxon>
        <taxon>Trichonephila</taxon>
    </lineage>
</organism>
<proteinExistence type="predicted"/>
<feature type="signal peptide" evidence="2">
    <location>
        <begin position="1"/>
        <end position="15"/>
    </location>
</feature>
<dbReference type="EMBL" id="BMAO01022412">
    <property type="protein sequence ID" value="GFQ81787.1"/>
    <property type="molecule type" value="Genomic_DNA"/>
</dbReference>
<gene>
    <name evidence="3" type="ORF">TNCT_662391</name>
</gene>
<evidence type="ECO:0000256" key="2">
    <source>
        <dbReference type="SAM" id="SignalP"/>
    </source>
</evidence>
<comment type="caution">
    <text evidence="3">The sequence shown here is derived from an EMBL/GenBank/DDBJ whole genome shotgun (WGS) entry which is preliminary data.</text>
</comment>
<keyword evidence="4" id="KW-1185">Reference proteome</keyword>
<reference evidence="3" key="1">
    <citation type="submission" date="2020-07" db="EMBL/GenBank/DDBJ databases">
        <title>Multicomponent nature underlies the extraordinary mechanical properties of spider dragline silk.</title>
        <authorList>
            <person name="Kono N."/>
            <person name="Nakamura H."/>
            <person name="Mori M."/>
            <person name="Yoshida Y."/>
            <person name="Ohtoshi R."/>
            <person name="Malay A.D."/>
            <person name="Moran D.A.P."/>
            <person name="Tomita M."/>
            <person name="Numata K."/>
            <person name="Arakawa K."/>
        </authorList>
    </citation>
    <scope>NUCLEOTIDE SEQUENCE</scope>
</reference>
<dbReference type="AlphaFoldDB" id="A0A8X6FJC0"/>